<evidence type="ECO:0000313" key="1">
    <source>
        <dbReference type="EMBL" id="KAH7990339.1"/>
    </source>
</evidence>
<reference evidence="1" key="1">
    <citation type="submission" date="2021-08" db="EMBL/GenBank/DDBJ databases">
        <title>The first chromosome-level gecko genome reveals the dynamic sex chromosomes of Neotropical dwarf geckos (Sphaerodactylidae: Sphaerodactylus).</title>
        <authorList>
            <person name="Pinto B.J."/>
            <person name="Keating S.E."/>
            <person name="Gamble T."/>
        </authorList>
    </citation>
    <scope>NUCLEOTIDE SEQUENCE</scope>
    <source>
        <strain evidence="1">TG3544</strain>
    </source>
</reference>
<gene>
    <name evidence="1" type="ORF">K3G42_005558</name>
</gene>
<evidence type="ECO:0000313" key="2">
    <source>
        <dbReference type="Proteomes" id="UP000827872"/>
    </source>
</evidence>
<accession>A0ACB8ECZ6</accession>
<comment type="caution">
    <text evidence="1">The sequence shown here is derived from an EMBL/GenBank/DDBJ whole genome shotgun (WGS) entry which is preliminary data.</text>
</comment>
<protein>
    <submittedName>
        <fullName evidence="1">Uncharacterized protein</fullName>
    </submittedName>
</protein>
<dbReference type="EMBL" id="CM037629">
    <property type="protein sequence ID" value="KAH7990339.1"/>
    <property type="molecule type" value="Genomic_DNA"/>
</dbReference>
<keyword evidence="2" id="KW-1185">Reference proteome</keyword>
<dbReference type="Proteomes" id="UP000827872">
    <property type="component" value="Linkage Group LG16"/>
</dbReference>
<proteinExistence type="predicted"/>
<name>A0ACB8ECZ6_9SAUR</name>
<sequence length="116" mass="12503">MTLFLSAGHSKLIRRPLSGPGANLLRVRWEVVRKQEPSVAFSCGGWPKAAVRSPSVKWVPDAAPCATSPHRNSIRVPKQTSQTGSSVSSPFLPFTANISQSNQPVGMLNLFKAACF</sequence>
<organism evidence="1 2">
    <name type="scientific">Sphaerodactylus townsendi</name>
    <dbReference type="NCBI Taxonomy" id="933632"/>
    <lineage>
        <taxon>Eukaryota</taxon>
        <taxon>Metazoa</taxon>
        <taxon>Chordata</taxon>
        <taxon>Craniata</taxon>
        <taxon>Vertebrata</taxon>
        <taxon>Euteleostomi</taxon>
        <taxon>Lepidosauria</taxon>
        <taxon>Squamata</taxon>
        <taxon>Bifurcata</taxon>
        <taxon>Gekkota</taxon>
        <taxon>Sphaerodactylidae</taxon>
        <taxon>Sphaerodactylus</taxon>
    </lineage>
</organism>